<dbReference type="EMBL" id="CAXLJM020000019">
    <property type="protein sequence ID" value="CAL8086137.1"/>
    <property type="molecule type" value="Genomic_DNA"/>
</dbReference>
<reference evidence="2 3" key="1">
    <citation type="submission" date="2024-08" db="EMBL/GenBank/DDBJ databases">
        <authorList>
            <person name="Cucini C."/>
            <person name="Frati F."/>
        </authorList>
    </citation>
    <scope>NUCLEOTIDE SEQUENCE [LARGE SCALE GENOMIC DNA]</scope>
</reference>
<accession>A0ABP1Q455</accession>
<protein>
    <recommendedName>
        <fullName evidence="1">BTB domain-containing protein</fullName>
    </recommendedName>
</protein>
<dbReference type="Gene3D" id="3.30.710.10">
    <property type="entry name" value="Potassium Channel Kv1.1, Chain A"/>
    <property type="match status" value="1"/>
</dbReference>
<organism evidence="2 3">
    <name type="scientific">Orchesella dallaii</name>
    <dbReference type="NCBI Taxonomy" id="48710"/>
    <lineage>
        <taxon>Eukaryota</taxon>
        <taxon>Metazoa</taxon>
        <taxon>Ecdysozoa</taxon>
        <taxon>Arthropoda</taxon>
        <taxon>Hexapoda</taxon>
        <taxon>Collembola</taxon>
        <taxon>Entomobryomorpha</taxon>
        <taxon>Entomobryoidea</taxon>
        <taxon>Orchesellidae</taxon>
        <taxon>Orchesellinae</taxon>
        <taxon>Orchesella</taxon>
    </lineage>
</organism>
<feature type="domain" description="BTB" evidence="1">
    <location>
        <begin position="96"/>
        <end position="164"/>
    </location>
</feature>
<sequence length="286" mass="32854">MENDKDDRNFFNVVYYCSVHLDSLPCVPFKDFDKRVGFVREVPTVPPCDPPGCVDKNSIDIWISTTSKACTPKTVEAQEFELQSTFKALFDEKEFTDVVLVSKDGKLFPCNTEILSVRIPVFEKIIADRHFPKGQERRIQLEENASAVETLIKFIYFQETGIEKLSVSGLVGTLKLAYLYDLKEFVVVTSKILLEKMKALEWEDVEGLWELYRFATKEDTIQVIAGLKRPAIIELRRLILAKKNKRARQDKDDATSCMNWAFGNNAELAKELAVDLERLLNQDRNQ</sequence>
<gene>
    <name evidence="2" type="ORF">ODALV1_LOCUS6346</name>
</gene>
<dbReference type="Proteomes" id="UP001642540">
    <property type="component" value="Unassembled WGS sequence"/>
</dbReference>
<dbReference type="InterPro" id="IPR011333">
    <property type="entry name" value="SKP1/BTB/POZ_sf"/>
</dbReference>
<proteinExistence type="predicted"/>
<dbReference type="InterPro" id="IPR000210">
    <property type="entry name" value="BTB/POZ_dom"/>
</dbReference>
<name>A0ABP1Q455_9HEXA</name>
<evidence type="ECO:0000313" key="2">
    <source>
        <dbReference type="EMBL" id="CAL8086137.1"/>
    </source>
</evidence>
<evidence type="ECO:0000313" key="3">
    <source>
        <dbReference type="Proteomes" id="UP001642540"/>
    </source>
</evidence>
<dbReference type="Pfam" id="PF00651">
    <property type="entry name" value="BTB"/>
    <property type="match status" value="1"/>
</dbReference>
<dbReference type="SUPFAM" id="SSF54695">
    <property type="entry name" value="POZ domain"/>
    <property type="match status" value="1"/>
</dbReference>
<evidence type="ECO:0000259" key="1">
    <source>
        <dbReference type="PROSITE" id="PS50097"/>
    </source>
</evidence>
<comment type="caution">
    <text evidence="2">The sequence shown here is derived from an EMBL/GenBank/DDBJ whole genome shotgun (WGS) entry which is preliminary data.</text>
</comment>
<keyword evidence="3" id="KW-1185">Reference proteome</keyword>
<dbReference type="CDD" id="cd18186">
    <property type="entry name" value="BTB_POZ_ZBTB_KLHL-like"/>
    <property type="match status" value="1"/>
</dbReference>
<dbReference type="SMART" id="SM00225">
    <property type="entry name" value="BTB"/>
    <property type="match status" value="1"/>
</dbReference>
<dbReference type="PROSITE" id="PS50097">
    <property type="entry name" value="BTB"/>
    <property type="match status" value="1"/>
</dbReference>